<dbReference type="Proteomes" id="UP001054252">
    <property type="component" value="Unassembled WGS sequence"/>
</dbReference>
<dbReference type="GO" id="GO:0005737">
    <property type="term" value="C:cytoplasm"/>
    <property type="evidence" value="ECO:0007669"/>
    <property type="project" value="UniProtKB-SubCell"/>
</dbReference>
<evidence type="ECO:0000313" key="6">
    <source>
        <dbReference type="Proteomes" id="UP001054252"/>
    </source>
</evidence>
<proteinExistence type="predicted"/>
<reference evidence="5 6" key="1">
    <citation type="journal article" date="2021" name="Commun. Biol.">
        <title>The genome of Shorea leprosula (Dipterocarpaceae) highlights the ecological relevance of drought in aseasonal tropical rainforests.</title>
        <authorList>
            <person name="Ng K.K.S."/>
            <person name="Kobayashi M.J."/>
            <person name="Fawcett J.A."/>
            <person name="Hatakeyama M."/>
            <person name="Paape T."/>
            <person name="Ng C.H."/>
            <person name="Ang C.C."/>
            <person name="Tnah L.H."/>
            <person name="Lee C.T."/>
            <person name="Nishiyama T."/>
            <person name="Sese J."/>
            <person name="O'Brien M.J."/>
            <person name="Copetti D."/>
            <person name="Mohd Noor M.I."/>
            <person name="Ong R.C."/>
            <person name="Putra M."/>
            <person name="Sireger I.Z."/>
            <person name="Indrioko S."/>
            <person name="Kosugi Y."/>
            <person name="Izuno A."/>
            <person name="Isagi Y."/>
            <person name="Lee S.L."/>
            <person name="Shimizu K.K."/>
        </authorList>
    </citation>
    <scope>NUCLEOTIDE SEQUENCE [LARGE SCALE GENOMIC DNA]</scope>
    <source>
        <strain evidence="5">214</strain>
    </source>
</reference>
<protein>
    <submittedName>
        <fullName evidence="5">Uncharacterized protein</fullName>
    </submittedName>
</protein>
<evidence type="ECO:0000256" key="1">
    <source>
        <dbReference type="ARBA" id="ARBA00004123"/>
    </source>
</evidence>
<sequence>MMMLDHGDGKEVNLEDCPRTKLQQECVKYLGPKEREAYEVVINERKLFYKISKKPVTSTEGSKLIFVLSTSRKLYVGEKKKGLFHHSSFLAGAATIASGVLTARNGILEGIWPNSGHYRPTDESLKEFCRFLEEREADLTNVKKGQWMKIFPLFQYSLQIRGPHSIQALSAVDLRKREHGTSK</sequence>
<dbReference type="PANTHER" id="PTHR31250">
    <property type="entry name" value="IQ DOMAIN-CONTAINING PROTEIN IQM3"/>
    <property type="match status" value="1"/>
</dbReference>
<name>A0AAV5MR72_9ROSI</name>
<keyword evidence="4" id="KW-0539">Nucleus</keyword>
<dbReference type="PANTHER" id="PTHR31250:SF27">
    <property type="entry name" value="IQ DOMAIN-CONTAINING PROTEIN IQM5"/>
    <property type="match status" value="1"/>
</dbReference>
<evidence type="ECO:0000313" key="5">
    <source>
        <dbReference type="EMBL" id="GKV51082.1"/>
    </source>
</evidence>
<dbReference type="AlphaFoldDB" id="A0AAV5MR72"/>
<organism evidence="5 6">
    <name type="scientific">Rubroshorea leprosula</name>
    <dbReference type="NCBI Taxonomy" id="152421"/>
    <lineage>
        <taxon>Eukaryota</taxon>
        <taxon>Viridiplantae</taxon>
        <taxon>Streptophyta</taxon>
        <taxon>Embryophyta</taxon>
        <taxon>Tracheophyta</taxon>
        <taxon>Spermatophyta</taxon>
        <taxon>Magnoliopsida</taxon>
        <taxon>eudicotyledons</taxon>
        <taxon>Gunneridae</taxon>
        <taxon>Pentapetalae</taxon>
        <taxon>rosids</taxon>
        <taxon>malvids</taxon>
        <taxon>Malvales</taxon>
        <taxon>Dipterocarpaceae</taxon>
        <taxon>Rubroshorea</taxon>
    </lineage>
</organism>
<keyword evidence="6" id="KW-1185">Reference proteome</keyword>
<accession>A0AAV5MR72</accession>
<dbReference type="GO" id="GO:0005634">
    <property type="term" value="C:nucleus"/>
    <property type="evidence" value="ECO:0007669"/>
    <property type="project" value="UniProtKB-SubCell"/>
</dbReference>
<evidence type="ECO:0000256" key="2">
    <source>
        <dbReference type="ARBA" id="ARBA00004496"/>
    </source>
</evidence>
<gene>
    <name evidence="5" type="ORF">SLEP1_g57760</name>
</gene>
<evidence type="ECO:0000256" key="3">
    <source>
        <dbReference type="ARBA" id="ARBA00022490"/>
    </source>
</evidence>
<dbReference type="EMBL" id="BPVZ01000432">
    <property type="protein sequence ID" value="GKV51082.1"/>
    <property type="molecule type" value="Genomic_DNA"/>
</dbReference>
<comment type="caution">
    <text evidence="5">The sequence shown here is derived from an EMBL/GenBank/DDBJ whole genome shotgun (WGS) entry which is preliminary data.</text>
</comment>
<keyword evidence="3" id="KW-0963">Cytoplasm</keyword>
<comment type="subcellular location">
    <subcellularLocation>
        <location evidence="2">Cytoplasm</location>
    </subcellularLocation>
    <subcellularLocation>
        <location evidence="1">Nucleus</location>
    </subcellularLocation>
</comment>
<dbReference type="InterPro" id="IPR044159">
    <property type="entry name" value="IQM"/>
</dbReference>
<evidence type="ECO:0000256" key="4">
    <source>
        <dbReference type="ARBA" id="ARBA00023242"/>
    </source>
</evidence>